<reference evidence="10" key="2">
    <citation type="submission" date="2025-09" db="UniProtKB">
        <authorList>
            <consortium name="Ensembl"/>
        </authorList>
    </citation>
    <scope>IDENTIFICATION</scope>
</reference>
<comment type="similarity">
    <text evidence="2 6">Belongs to the ClpA/ClpB family. Torsin subfamily.</text>
</comment>
<dbReference type="GO" id="GO:0005524">
    <property type="term" value="F:ATP binding"/>
    <property type="evidence" value="ECO:0007669"/>
    <property type="project" value="UniProtKB-KW"/>
</dbReference>
<dbReference type="Proteomes" id="UP000472270">
    <property type="component" value="Unassembled WGS sequence"/>
</dbReference>
<sequence>MPCHVNNPCAVSLYIYITLVLFVVSILLGSARVWHNGKIPKRMLAQTLHWTISPIRCCWNVACFVNQYSMPKCSRYKSVLSSTGLKYDIETKLYGQHVAAQVILKAVTGFMESENPKKPLVLSLHGWTGTGKNFASQLIAENIYKKKMRSRFVHLFSVTAHFPHKANIDTYKTWLQEWIRSNVAICPRSMFIFDEMDKMPPGLIVSIKPYLDFSDYLDGVSYRQAIFIFLSNAGGKMINEVTMKFWRDGREREEIQLKDLETELSQSVFNNEDSGFWHTSLIDKKLVDFFVPFLPLEYKHVIQCGLTEMAGMGHTPDNNVVKRMADDLIFFPKGERVFSDQGCKLIANKLHFYI</sequence>
<proteinExistence type="inferred from homology"/>
<evidence type="ECO:0000256" key="3">
    <source>
        <dbReference type="ARBA" id="ARBA00022729"/>
    </source>
</evidence>
<dbReference type="GO" id="GO:0005635">
    <property type="term" value="C:nuclear envelope"/>
    <property type="evidence" value="ECO:0007669"/>
    <property type="project" value="TreeGrafter"/>
</dbReference>
<keyword evidence="8" id="KW-0812">Transmembrane</keyword>
<accession>A0A673L9K4</accession>
<keyword evidence="4 6" id="KW-0256">Endoplasmic reticulum</keyword>
<protein>
    <recommendedName>
        <fullName evidence="6">Torsin</fullName>
    </recommendedName>
</protein>
<feature type="binding site" evidence="7">
    <location>
        <begin position="126"/>
        <end position="133"/>
    </location>
    <ligand>
        <name>ATP</name>
        <dbReference type="ChEBI" id="CHEBI:30616"/>
    </ligand>
</feature>
<feature type="domain" description="Torsin-1A C-terminal" evidence="9">
    <location>
        <begin position="296"/>
        <end position="353"/>
    </location>
</feature>
<dbReference type="InterPro" id="IPR027417">
    <property type="entry name" value="P-loop_NTPase"/>
</dbReference>
<reference evidence="10" key="1">
    <citation type="submission" date="2025-08" db="UniProtKB">
        <authorList>
            <consortium name="Ensembl"/>
        </authorList>
    </citation>
    <scope>IDENTIFICATION</scope>
</reference>
<dbReference type="GO" id="GO:0071763">
    <property type="term" value="P:nuclear membrane organization"/>
    <property type="evidence" value="ECO:0007669"/>
    <property type="project" value="TreeGrafter"/>
</dbReference>
<comment type="subcellular location">
    <subcellularLocation>
        <location evidence="1 6">Endoplasmic reticulum lumen</location>
    </subcellularLocation>
</comment>
<dbReference type="Gene3D" id="3.40.50.300">
    <property type="entry name" value="P-loop containing nucleotide triphosphate hydrolases"/>
    <property type="match status" value="1"/>
</dbReference>
<dbReference type="PANTHER" id="PTHR10760">
    <property type="entry name" value="TORSIN"/>
    <property type="match status" value="1"/>
</dbReference>
<keyword evidence="5" id="KW-0325">Glycoprotein</keyword>
<dbReference type="GO" id="GO:0005788">
    <property type="term" value="C:endoplasmic reticulum lumen"/>
    <property type="evidence" value="ECO:0007669"/>
    <property type="project" value="UniProtKB-SubCell"/>
</dbReference>
<keyword evidence="3" id="KW-0732">Signal</keyword>
<dbReference type="PANTHER" id="PTHR10760:SF14">
    <property type="entry name" value="TORSIN-1B"/>
    <property type="match status" value="1"/>
</dbReference>
<dbReference type="InterPro" id="IPR010448">
    <property type="entry name" value="Torsin"/>
</dbReference>
<dbReference type="FunFam" id="3.40.50.300:FF:001719">
    <property type="entry name" value="Torsin"/>
    <property type="match status" value="1"/>
</dbReference>
<evidence type="ECO:0000256" key="1">
    <source>
        <dbReference type="ARBA" id="ARBA00004319"/>
    </source>
</evidence>
<evidence type="ECO:0000256" key="6">
    <source>
        <dbReference type="PIRNR" id="PIRNR038079"/>
    </source>
</evidence>
<dbReference type="Ensembl" id="ENSSRHT00000075765.1">
    <property type="protein sequence ID" value="ENSSRHP00000073753.1"/>
    <property type="gene ID" value="ENSSRHG00000036662.1"/>
</dbReference>
<evidence type="ECO:0000256" key="8">
    <source>
        <dbReference type="SAM" id="Phobius"/>
    </source>
</evidence>
<dbReference type="SUPFAM" id="SSF52540">
    <property type="entry name" value="P-loop containing nucleoside triphosphate hydrolases"/>
    <property type="match status" value="1"/>
</dbReference>
<dbReference type="GO" id="GO:0019894">
    <property type="term" value="F:kinesin binding"/>
    <property type="evidence" value="ECO:0007669"/>
    <property type="project" value="TreeGrafter"/>
</dbReference>
<evidence type="ECO:0000256" key="5">
    <source>
        <dbReference type="ARBA" id="ARBA00023180"/>
    </source>
</evidence>
<evidence type="ECO:0000256" key="2">
    <source>
        <dbReference type="ARBA" id="ARBA00006235"/>
    </source>
</evidence>
<gene>
    <name evidence="10" type="primary">LOC107737191</name>
</gene>
<dbReference type="Pfam" id="PF06309">
    <property type="entry name" value="Torsin"/>
    <property type="match status" value="1"/>
</dbReference>
<dbReference type="Pfam" id="PF21376">
    <property type="entry name" value="TOR1A_C"/>
    <property type="match status" value="1"/>
</dbReference>
<dbReference type="GO" id="GO:0016887">
    <property type="term" value="F:ATP hydrolysis activity"/>
    <property type="evidence" value="ECO:0007669"/>
    <property type="project" value="InterPro"/>
</dbReference>
<keyword evidence="8" id="KW-0472">Membrane</keyword>
<evidence type="ECO:0000256" key="7">
    <source>
        <dbReference type="PIRSR" id="PIRSR038079-1"/>
    </source>
</evidence>
<dbReference type="InterPro" id="IPR017378">
    <property type="entry name" value="Torsin_1/2"/>
</dbReference>
<evidence type="ECO:0000259" key="9">
    <source>
        <dbReference type="Pfam" id="PF21376"/>
    </source>
</evidence>
<evidence type="ECO:0000256" key="4">
    <source>
        <dbReference type="ARBA" id="ARBA00022824"/>
    </source>
</evidence>
<evidence type="ECO:0000313" key="10">
    <source>
        <dbReference type="Ensembl" id="ENSSRHP00000073753.1"/>
    </source>
</evidence>
<feature type="transmembrane region" description="Helical" evidence="8">
    <location>
        <begin position="13"/>
        <end position="34"/>
    </location>
</feature>
<name>A0A673L9K4_9TELE</name>
<keyword evidence="8" id="KW-1133">Transmembrane helix</keyword>
<dbReference type="GO" id="GO:0034504">
    <property type="term" value="P:protein localization to nucleus"/>
    <property type="evidence" value="ECO:0007669"/>
    <property type="project" value="TreeGrafter"/>
</dbReference>
<keyword evidence="7" id="KW-0067">ATP-binding</keyword>
<dbReference type="InterPro" id="IPR049337">
    <property type="entry name" value="TOR1A_C"/>
</dbReference>
<organism evidence="10 11">
    <name type="scientific">Sinocyclocheilus rhinocerous</name>
    <dbReference type="NCBI Taxonomy" id="307959"/>
    <lineage>
        <taxon>Eukaryota</taxon>
        <taxon>Metazoa</taxon>
        <taxon>Chordata</taxon>
        <taxon>Craniata</taxon>
        <taxon>Vertebrata</taxon>
        <taxon>Euteleostomi</taxon>
        <taxon>Actinopterygii</taxon>
        <taxon>Neopterygii</taxon>
        <taxon>Teleostei</taxon>
        <taxon>Ostariophysi</taxon>
        <taxon>Cypriniformes</taxon>
        <taxon>Cyprinidae</taxon>
        <taxon>Cyprininae</taxon>
        <taxon>Sinocyclocheilus</taxon>
    </lineage>
</organism>
<dbReference type="AlphaFoldDB" id="A0A673L9K4"/>
<keyword evidence="7" id="KW-0547">Nucleotide-binding</keyword>
<dbReference type="PIRSF" id="PIRSF038079">
    <property type="entry name" value="Torsin_2A"/>
    <property type="match status" value="1"/>
</dbReference>
<keyword evidence="11" id="KW-1185">Reference proteome</keyword>
<evidence type="ECO:0000313" key="11">
    <source>
        <dbReference type="Proteomes" id="UP000472270"/>
    </source>
</evidence>